<feature type="region of interest" description="Disordered" evidence="3">
    <location>
        <begin position="267"/>
        <end position="288"/>
    </location>
</feature>
<gene>
    <name evidence="5" type="primary">LOC118413538</name>
</gene>
<dbReference type="SUPFAM" id="SSF51735">
    <property type="entry name" value="NAD(P)-binding Rossmann-fold domains"/>
    <property type="match status" value="1"/>
</dbReference>
<dbReference type="OMA" id="TWAWWLT"/>
<reference evidence="4" key="1">
    <citation type="journal article" date="2020" name="Nat. Ecol. Evol.">
        <title>Deeply conserved synteny resolves early events in vertebrate evolution.</title>
        <authorList>
            <person name="Simakov O."/>
            <person name="Marletaz F."/>
            <person name="Yue J.X."/>
            <person name="O'Connell B."/>
            <person name="Jenkins J."/>
            <person name="Brandt A."/>
            <person name="Calef R."/>
            <person name="Tung C.H."/>
            <person name="Huang T.K."/>
            <person name="Schmutz J."/>
            <person name="Satoh N."/>
            <person name="Yu J.K."/>
            <person name="Putnam N.H."/>
            <person name="Green R.E."/>
            <person name="Rokhsar D.S."/>
        </authorList>
    </citation>
    <scope>NUCLEOTIDE SEQUENCE [LARGE SCALE GENOMIC DNA]</scope>
    <source>
        <strain evidence="4">S238N-H82</strain>
    </source>
</reference>
<comment type="similarity">
    <text evidence="2">Belongs to the short-chain dehydrogenases/reductases (SDR) family.</text>
</comment>
<dbReference type="OrthoDB" id="47007at2759"/>
<dbReference type="InterPro" id="IPR036291">
    <property type="entry name" value="NAD(P)-bd_dom_sf"/>
</dbReference>
<dbReference type="InterPro" id="IPR020904">
    <property type="entry name" value="Sc_DH/Rdtase_CS"/>
</dbReference>
<organism evidence="4 5">
    <name type="scientific">Branchiostoma floridae</name>
    <name type="common">Florida lancelet</name>
    <name type="synonym">Amphioxus</name>
    <dbReference type="NCBI Taxonomy" id="7739"/>
    <lineage>
        <taxon>Eukaryota</taxon>
        <taxon>Metazoa</taxon>
        <taxon>Chordata</taxon>
        <taxon>Cephalochordata</taxon>
        <taxon>Leptocardii</taxon>
        <taxon>Amphioxiformes</taxon>
        <taxon>Branchiostomatidae</taxon>
        <taxon>Branchiostoma</taxon>
    </lineage>
</organism>
<sequence length="357" mass="38528">MAAGSLALCPLAFGPLQQRAVQVFEQISAMLELLVSGVVLVLLVQMVRLLLSDGDLSLMWYERFGKSPGELAGKVVWITGASSGIGEALAVELSRTGVKLVLSARREDELRRVKESCLGTGKVSGDDVLVLPLDSVAFDTHAGCVEKVLAHFGRIDVLVNNSGRSQRSVFWQTSLAGDRHILELNVLGQVSLTKAVLPHMMERGKGQIMVTSSLSGFIPTPVGSAYSGSKFAIHGLFGALRAELVASSYDINILLACPGPVVSNVGKNSMAGEPDKTGTLDPTMDPMRDNDMPTARCARLLAVGMANRLDEIWVARHPYLTYAYISSYLPVPALARRMSTNFAKRRMKAIMEGKKKQ</sequence>
<dbReference type="Proteomes" id="UP000001554">
    <property type="component" value="Chromosome 1"/>
</dbReference>
<dbReference type="RefSeq" id="XP_035672959.1">
    <property type="nucleotide sequence ID" value="XM_035817066.1"/>
</dbReference>
<evidence type="ECO:0000256" key="2">
    <source>
        <dbReference type="RuleBase" id="RU000363"/>
    </source>
</evidence>
<dbReference type="AlphaFoldDB" id="A0A9J7L0I5"/>
<reference evidence="5" key="2">
    <citation type="submission" date="2025-08" db="UniProtKB">
        <authorList>
            <consortium name="RefSeq"/>
        </authorList>
    </citation>
    <scope>IDENTIFICATION</scope>
    <source>
        <strain evidence="5">S238N-H82</strain>
        <tissue evidence="5">Testes</tissue>
    </source>
</reference>
<evidence type="ECO:0000256" key="3">
    <source>
        <dbReference type="SAM" id="MobiDB-lite"/>
    </source>
</evidence>
<evidence type="ECO:0000313" key="4">
    <source>
        <dbReference type="Proteomes" id="UP000001554"/>
    </source>
</evidence>
<name>A0A9J7L0I5_BRAFL</name>
<keyword evidence="1" id="KW-0560">Oxidoreductase</keyword>
<dbReference type="InterPro" id="IPR002347">
    <property type="entry name" value="SDR_fam"/>
</dbReference>
<dbReference type="PRINTS" id="PR00081">
    <property type="entry name" value="GDHRDH"/>
</dbReference>
<dbReference type="PANTHER" id="PTHR44269">
    <property type="entry name" value="DEHYDROGENASE/REDUCTASE SDR FAMILY MEMBER 7-RELATED"/>
    <property type="match status" value="1"/>
</dbReference>
<dbReference type="InterPro" id="IPR053011">
    <property type="entry name" value="SDR_family_member_7"/>
</dbReference>
<evidence type="ECO:0000313" key="5">
    <source>
        <dbReference type="RefSeq" id="XP_035672959.1"/>
    </source>
</evidence>
<dbReference type="GO" id="GO:0016491">
    <property type="term" value="F:oxidoreductase activity"/>
    <property type="evidence" value="ECO:0007669"/>
    <property type="project" value="UniProtKB-KW"/>
</dbReference>
<dbReference type="Pfam" id="PF00106">
    <property type="entry name" value="adh_short"/>
    <property type="match status" value="1"/>
</dbReference>
<keyword evidence="4" id="KW-1185">Reference proteome</keyword>
<protein>
    <submittedName>
        <fullName evidence="5">Dehydrogenase/reductase SDR family member 7-like</fullName>
    </submittedName>
</protein>
<dbReference type="PRINTS" id="PR00080">
    <property type="entry name" value="SDRFAMILY"/>
</dbReference>
<proteinExistence type="inferred from homology"/>
<dbReference type="GeneID" id="118413538"/>
<dbReference type="KEGG" id="bfo:118413538"/>
<dbReference type="PANTHER" id="PTHR44269:SF1">
    <property type="entry name" value="DEHYDROGENASE_REDUCTASE SDR FAMILY MEMBER 7"/>
    <property type="match status" value="1"/>
</dbReference>
<accession>A0A9J7L0I5</accession>
<dbReference type="Gene3D" id="3.40.50.720">
    <property type="entry name" value="NAD(P)-binding Rossmann-like Domain"/>
    <property type="match status" value="1"/>
</dbReference>
<evidence type="ECO:0000256" key="1">
    <source>
        <dbReference type="ARBA" id="ARBA00023002"/>
    </source>
</evidence>
<dbReference type="PROSITE" id="PS00061">
    <property type="entry name" value="ADH_SHORT"/>
    <property type="match status" value="1"/>
</dbReference>